<dbReference type="Proteomes" id="UP000199034">
    <property type="component" value="Unassembled WGS sequence"/>
</dbReference>
<dbReference type="GO" id="GO:0016787">
    <property type="term" value="F:hydrolase activity"/>
    <property type="evidence" value="ECO:0007669"/>
    <property type="project" value="UniProtKB-KW"/>
</dbReference>
<dbReference type="InterPro" id="IPR002477">
    <property type="entry name" value="Peptidoglycan-bd-like"/>
</dbReference>
<sequence>MRRPRLPFRAVLATTLTGLLVATTGVVLATGGAGSTATAEAPSYAAVSSATAATAARKTTNPVTPGDFTGFGFDQCLAPTQAKMDRWLATSPFLAVGIYISGKSRACRNQPNLTPTWVATQLRKGWRLLPITLGPQASCQPRFPRYQDDVRIDPRPGNGTYGRAFRMGRAEADTTVTDAKALGIVAGSTLWYDLEGYDSKNTNCRESALRFLSGWTERLHELGYVSGVYSSAGSGIKDLDDARVARPTAFTFPDRIWVARWDGVANTSSPGYLREEGWRPGGRVKQYRGGHDETWGGVTINIDSNFLDLGRGSVAARETRCGGVPLDLRTYGAIRRPTATRSAPAGQVKALQCLLKEKNLYRGSTNGRVNKRTVRAYRVWQKHVGHTVSDSWSRRNWMSLLAHGSAPLLKYGSAGEAVRRLQRSLNAARPANKLPVDGVFRASTDKALKTYQTRIRHRASGVVTAATWRALAQGRVRR</sequence>
<dbReference type="CDD" id="cd06418">
    <property type="entry name" value="GH25_BacA-like"/>
    <property type="match status" value="1"/>
</dbReference>
<keyword evidence="4" id="KW-1185">Reference proteome</keyword>
<dbReference type="SUPFAM" id="SSF51445">
    <property type="entry name" value="(Trans)glycosidases"/>
    <property type="match status" value="1"/>
</dbReference>
<evidence type="ECO:0000313" key="4">
    <source>
        <dbReference type="Proteomes" id="UP000199034"/>
    </source>
</evidence>
<evidence type="ECO:0000259" key="1">
    <source>
        <dbReference type="Pfam" id="PF01471"/>
    </source>
</evidence>
<evidence type="ECO:0000313" key="3">
    <source>
        <dbReference type="EMBL" id="SDD82874.1"/>
    </source>
</evidence>
<proteinExistence type="predicted"/>
<dbReference type="SUPFAM" id="SSF47090">
    <property type="entry name" value="PGBD-like"/>
    <property type="match status" value="2"/>
</dbReference>
<keyword evidence="3" id="KW-0378">Hydrolase</keyword>
<accession>A0A1G6XXB5</accession>
<dbReference type="Gene3D" id="1.10.101.10">
    <property type="entry name" value="PGBD-like superfamily/PGBD"/>
    <property type="match status" value="1"/>
</dbReference>
<dbReference type="STRING" id="1045774.SAMN05421872_111124"/>
<evidence type="ECO:0000259" key="2">
    <source>
        <dbReference type="Pfam" id="PF08924"/>
    </source>
</evidence>
<dbReference type="Pfam" id="PF01471">
    <property type="entry name" value="PG_binding_1"/>
    <property type="match status" value="1"/>
</dbReference>
<gene>
    <name evidence="3" type="ORF">SAMN05421872_111124</name>
</gene>
<feature type="domain" description="Rv2525c-like glycoside hydrolase-like" evidence="2">
    <location>
        <begin position="88"/>
        <end position="306"/>
    </location>
</feature>
<dbReference type="Gene3D" id="3.20.20.80">
    <property type="entry name" value="Glycosidases"/>
    <property type="match status" value="1"/>
</dbReference>
<feature type="domain" description="Peptidoglycan binding-like" evidence="1">
    <location>
        <begin position="415"/>
        <end position="471"/>
    </location>
</feature>
<dbReference type="InterPro" id="IPR036366">
    <property type="entry name" value="PGBDSf"/>
</dbReference>
<dbReference type="InterPro" id="IPR036365">
    <property type="entry name" value="PGBD-like_sf"/>
</dbReference>
<organism evidence="3 4">
    <name type="scientific">Nocardioides lianchengensis</name>
    <dbReference type="NCBI Taxonomy" id="1045774"/>
    <lineage>
        <taxon>Bacteria</taxon>
        <taxon>Bacillati</taxon>
        <taxon>Actinomycetota</taxon>
        <taxon>Actinomycetes</taxon>
        <taxon>Propionibacteriales</taxon>
        <taxon>Nocardioidaceae</taxon>
        <taxon>Nocardioides</taxon>
    </lineage>
</organism>
<dbReference type="RefSeq" id="WP_090859868.1">
    <property type="nucleotide sequence ID" value="NZ_FMZM01000011.1"/>
</dbReference>
<dbReference type="Pfam" id="PF08924">
    <property type="entry name" value="Rv2525c_GlyHyd-like"/>
    <property type="match status" value="1"/>
</dbReference>
<dbReference type="OrthoDB" id="5171321at2"/>
<dbReference type="AlphaFoldDB" id="A0A1G6XXB5"/>
<protein>
    <submittedName>
        <fullName evidence="3">Peptidoglycan-binding (PGRP) domain of peptidoglycan hydrolases-containing protein</fullName>
    </submittedName>
</protein>
<dbReference type="InterPro" id="IPR015020">
    <property type="entry name" value="Rv2525c-like_Glyco_Hydro-like"/>
</dbReference>
<dbReference type="EMBL" id="FMZM01000011">
    <property type="protein sequence ID" value="SDD82874.1"/>
    <property type="molecule type" value="Genomic_DNA"/>
</dbReference>
<name>A0A1G6XXB5_9ACTN</name>
<reference evidence="3 4" key="1">
    <citation type="submission" date="2016-10" db="EMBL/GenBank/DDBJ databases">
        <authorList>
            <person name="de Groot N.N."/>
        </authorList>
    </citation>
    <scope>NUCLEOTIDE SEQUENCE [LARGE SCALE GENOMIC DNA]</scope>
    <source>
        <strain evidence="3 4">CGMCC 4.6858</strain>
    </source>
</reference>
<dbReference type="InterPro" id="IPR017853">
    <property type="entry name" value="GH"/>
</dbReference>